<feature type="compositionally biased region" description="Polar residues" evidence="1">
    <location>
        <begin position="590"/>
        <end position="601"/>
    </location>
</feature>
<name>A0A9W9T8B3_9EURO</name>
<feature type="region of interest" description="Disordered" evidence="1">
    <location>
        <begin position="523"/>
        <end position="669"/>
    </location>
</feature>
<sequence>MEEDASTQAPAFTRLPPNVIELILYAVDANAFASLALLNRQWRRVSESPSLYAHHLSRCPTFTWTIGALPSPGDADSLPGFKRQFLAKARRNAFDVFLRPRRTLVRLISSSMSSSTAFPQGEVFRFAFSTNGQLVLCISSSRIVVLDVAADPVAVKHEFQTRRRPMGATIQDDGSLLAVLSSTHRVNVYRLDNDEAKHIQMITLNDAPRDLTFSPTGGVLALSFEDCIEVHAIGEDTLSTERRAARCPRVDVLSFSSDGSILLGSPVDYAEDGTVAITAPFYTESGTDASPQEVQRRMWTTQILFPEIAQGFTHACLIENHDEADDNWIIGYDIQLAAFRAIKINNINAGSVYFASPFLPEETREMLPIMVPTTDETGELVAFGFQDSEVWVYGVPERLDLTQSNPNLGPQGINSTRFGDDHHYNGQAGLRDNLAQLDKIVQQPKILVRGHRVTDMHGITSIRWVRPLQTPNARRRLVVVAPGGVRSPAFGEEDVPVDGGRLLLLDFERSVAHGEDKELDIEVGETAPKILMEPDSSLDTEVELERRRTRLRRPDTDSALAHRPSMPPLRGTQRSTSQTQLPIRRHNTLAVPTSGESTSGNVVDVPYDNTQPRSHETLHRAATATASTRGRYDPRYRNTASRRQIPHESDADHWVPPPPPYSKEPDRPLPEHLQQTLLPGMLVALQNSSNTAASTSVQRAQTTVARQTPQDRLRPQSAILQRLGTITGARLTGRSRGNSTASPGEPNQDQVNVLTASVSPVLDVPQQALATNESAPLHQWPQRSHAAATPIVPVATGHVPSVQPLPTLAVHPAEERTQRPVMEMPSLGATMFGEAYLPYSVSSPNLLHIPQPYGDALDITDNDDADILARQRSFRRRVSTEPTSLPPPESEEWRRRIEDWNEHTIQERTRRRRNKCIVM</sequence>
<feature type="compositionally biased region" description="Polar residues" evidence="1">
    <location>
        <begin position="735"/>
        <end position="749"/>
    </location>
</feature>
<dbReference type="EMBL" id="JAPQKR010000008">
    <property type="protein sequence ID" value="KAJ5212255.1"/>
    <property type="molecule type" value="Genomic_DNA"/>
</dbReference>
<dbReference type="AlphaFoldDB" id="A0A9W9T8B3"/>
<feature type="region of interest" description="Disordered" evidence="1">
    <location>
        <begin position="728"/>
        <end position="749"/>
    </location>
</feature>
<evidence type="ECO:0000313" key="3">
    <source>
        <dbReference type="EMBL" id="KAJ5212255.1"/>
    </source>
</evidence>
<dbReference type="PROSITE" id="PS50181">
    <property type="entry name" value="FBOX"/>
    <property type="match status" value="1"/>
</dbReference>
<dbReference type="InterPro" id="IPR015943">
    <property type="entry name" value="WD40/YVTN_repeat-like_dom_sf"/>
</dbReference>
<dbReference type="InterPro" id="IPR055589">
    <property type="entry name" value="DUF7165"/>
</dbReference>
<feature type="compositionally biased region" description="Polar residues" evidence="1">
    <location>
        <begin position="572"/>
        <end position="581"/>
    </location>
</feature>
<feature type="domain" description="F-box" evidence="2">
    <location>
        <begin position="9"/>
        <end position="55"/>
    </location>
</feature>
<organism evidence="3 4">
    <name type="scientific">Penicillium cinerascens</name>
    <dbReference type="NCBI Taxonomy" id="70096"/>
    <lineage>
        <taxon>Eukaryota</taxon>
        <taxon>Fungi</taxon>
        <taxon>Dikarya</taxon>
        <taxon>Ascomycota</taxon>
        <taxon>Pezizomycotina</taxon>
        <taxon>Eurotiomycetes</taxon>
        <taxon>Eurotiomycetidae</taxon>
        <taxon>Eurotiales</taxon>
        <taxon>Aspergillaceae</taxon>
        <taxon>Penicillium</taxon>
    </lineage>
</organism>
<comment type="caution">
    <text evidence="3">The sequence shown here is derived from an EMBL/GenBank/DDBJ whole genome shotgun (WGS) entry which is preliminary data.</text>
</comment>
<dbReference type="SUPFAM" id="SSF82171">
    <property type="entry name" value="DPP6 N-terminal domain-like"/>
    <property type="match status" value="1"/>
</dbReference>
<dbReference type="Pfam" id="PF23749">
    <property type="entry name" value="DUF7165"/>
    <property type="match status" value="1"/>
</dbReference>
<reference evidence="3" key="1">
    <citation type="submission" date="2022-12" db="EMBL/GenBank/DDBJ databases">
        <authorList>
            <person name="Petersen C."/>
        </authorList>
    </citation>
    <scope>NUCLEOTIDE SEQUENCE</scope>
    <source>
        <strain evidence="3">IBT 15544</strain>
    </source>
</reference>
<feature type="compositionally biased region" description="Low complexity" evidence="1">
    <location>
        <begin position="620"/>
        <end position="629"/>
    </location>
</feature>
<dbReference type="SUPFAM" id="SSF81383">
    <property type="entry name" value="F-box domain"/>
    <property type="match status" value="1"/>
</dbReference>
<proteinExistence type="predicted"/>
<evidence type="ECO:0000256" key="1">
    <source>
        <dbReference type="SAM" id="MobiDB-lite"/>
    </source>
</evidence>
<reference evidence="3" key="2">
    <citation type="journal article" date="2023" name="IMA Fungus">
        <title>Comparative genomic study of the Penicillium genus elucidates a diverse pangenome and 15 lateral gene transfer events.</title>
        <authorList>
            <person name="Petersen C."/>
            <person name="Sorensen T."/>
            <person name="Nielsen M.R."/>
            <person name="Sondergaard T.E."/>
            <person name="Sorensen J.L."/>
            <person name="Fitzpatrick D.A."/>
            <person name="Frisvad J.C."/>
            <person name="Nielsen K.L."/>
        </authorList>
    </citation>
    <scope>NUCLEOTIDE SEQUENCE</scope>
    <source>
        <strain evidence="3">IBT 15544</strain>
    </source>
</reference>
<dbReference type="RefSeq" id="XP_058310425.1">
    <property type="nucleotide sequence ID" value="XM_058450963.1"/>
</dbReference>
<keyword evidence="4" id="KW-1185">Reference proteome</keyword>
<dbReference type="InterPro" id="IPR036047">
    <property type="entry name" value="F-box-like_dom_sf"/>
</dbReference>
<dbReference type="GeneID" id="83178264"/>
<gene>
    <name evidence="3" type="ORF">N7498_003901</name>
</gene>
<protein>
    <recommendedName>
        <fullName evidence="2">F-box domain-containing protein</fullName>
    </recommendedName>
</protein>
<evidence type="ECO:0000259" key="2">
    <source>
        <dbReference type="PROSITE" id="PS50181"/>
    </source>
</evidence>
<dbReference type="OrthoDB" id="3925024at2759"/>
<evidence type="ECO:0000313" key="4">
    <source>
        <dbReference type="Proteomes" id="UP001150904"/>
    </source>
</evidence>
<dbReference type="InterPro" id="IPR001810">
    <property type="entry name" value="F-box_dom"/>
</dbReference>
<accession>A0A9W9T8B3</accession>
<dbReference type="Gene3D" id="2.130.10.10">
    <property type="entry name" value="YVTN repeat-like/Quinoprotein amine dehydrogenase"/>
    <property type="match status" value="1"/>
</dbReference>
<dbReference type="Proteomes" id="UP001150904">
    <property type="component" value="Unassembled WGS sequence"/>
</dbReference>